<evidence type="ECO:0000256" key="3">
    <source>
        <dbReference type="ARBA" id="ARBA00022692"/>
    </source>
</evidence>
<feature type="transmembrane region" description="Helical" evidence="6">
    <location>
        <begin position="124"/>
        <end position="145"/>
    </location>
</feature>
<dbReference type="OrthoDB" id="440424at2759"/>
<dbReference type="Proteomes" id="UP000077266">
    <property type="component" value="Unassembled WGS sequence"/>
</dbReference>
<dbReference type="Pfam" id="PF06140">
    <property type="entry name" value="Ifi-6-16"/>
    <property type="match status" value="1"/>
</dbReference>
<dbReference type="EMBL" id="KV426650">
    <property type="protein sequence ID" value="KZV79250.1"/>
    <property type="molecule type" value="Genomic_DNA"/>
</dbReference>
<evidence type="ECO:0000256" key="4">
    <source>
        <dbReference type="ARBA" id="ARBA00022989"/>
    </source>
</evidence>
<proteinExistence type="inferred from homology"/>
<protein>
    <submittedName>
        <fullName evidence="7">Uncharacterized protein</fullName>
    </submittedName>
</protein>
<name>A0A166NK42_EXIGL</name>
<dbReference type="InterPro" id="IPR009311">
    <property type="entry name" value="IFI6/IFI27-like"/>
</dbReference>
<keyword evidence="4 6" id="KW-1133">Transmembrane helix</keyword>
<dbReference type="Gene3D" id="6.10.110.10">
    <property type="match status" value="1"/>
</dbReference>
<evidence type="ECO:0000256" key="2">
    <source>
        <dbReference type="ARBA" id="ARBA00007262"/>
    </source>
</evidence>
<gene>
    <name evidence="7" type="ORF">EXIGLDRAFT_782587</name>
</gene>
<keyword evidence="8" id="KW-1185">Reference proteome</keyword>
<dbReference type="GO" id="GO:0016020">
    <property type="term" value="C:membrane"/>
    <property type="evidence" value="ECO:0007669"/>
    <property type="project" value="UniProtKB-SubCell"/>
</dbReference>
<reference evidence="7 8" key="1">
    <citation type="journal article" date="2016" name="Mol. Biol. Evol.">
        <title>Comparative Genomics of Early-Diverging Mushroom-Forming Fungi Provides Insights into the Origins of Lignocellulose Decay Capabilities.</title>
        <authorList>
            <person name="Nagy L.G."/>
            <person name="Riley R."/>
            <person name="Tritt A."/>
            <person name="Adam C."/>
            <person name="Daum C."/>
            <person name="Floudas D."/>
            <person name="Sun H."/>
            <person name="Yadav J.S."/>
            <person name="Pangilinan J."/>
            <person name="Larsson K.H."/>
            <person name="Matsuura K."/>
            <person name="Barry K."/>
            <person name="Labutti K."/>
            <person name="Kuo R."/>
            <person name="Ohm R.A."/>
            <person name="Bhattacharya S.S."/>
            <person name="Shirouzu T."/>
            <person name="Yoshinaga Y."/>
            <person name="Martin F.M."/>
            <person name="Grigoriev I.V."/>
            <person name="Hibbett D.S."/>
        </authorList>
    </citation>
    <scope>NUCLEOTIDE SEQUENCE [LARGE SCALE GENOMIC DNA]</scope>
    <source>
        <strain evidence="7 8">HHB12029</strain>
    </source>
</reference>
<sequence length="146" mass="15432">MSTSSFLPIAPHDPPRNAIAAAIVRFYDTHREELDAARQFVMEHQKEFIIGGVIVLLIGLAIVAPTALAYFLKAIGFAIHGVVEGSRAAAYQSAYLGGHIVKGSWFALSQSFAMGGTCISALPWPVTVLGVVLIVVGITVLVTAAK</sequence>
<organism evidence="7 8">
    <name type="scientific">Exidia glandulosa HHB12029</name>
    <dbReference type="NCBI Taxonomy" id="1314781"/>
    <lineage>
        <taxon>Eukaryota</taxon>
        <taxon>Fungi</taxon>
        <taxon>Dikarya</taxon>
        <taxon>Basidiomycota</taxon>
        <taxon>Agaricomycotina</taxon>
        <taxon>Agaricomycetes</taxon>
        <taxon>Auriculariales</taxon>
        <taxon>Exidiaceae</taxon>
        <taxon>Exidia</taxon>
    </lineage>
</organism>
<dbReference type="AlphaFoldDB" id="A0A166NK42"/>
<evidence type="ECO:0000256" key="6">
    <source>
        <dbReference type="SAM" id="Phobius"/>
    </source>
</evidence>
<evidence type="ECO:0000256" key="1">
    <source>
        <dbReference type="ARBA" id="ARBA00004141"/>
    </source>
</evidence>
<evidence type="ECO:0000313" key="7">
    <source>
        <dbReference type="EMBL" id="KZV79250.1"/>
    </source>
</evidence>
<evidence type="ECO:0000256" key="5">
    <source>
        <dbReference type="ARBA" id="ARBA00023136"/>
    </source>
</evidence>
<keyword evidence="5 6" id="KW-0472">Membrane</keyword>
<dbReference type="InParanoid" id="A0A166NK42"/>
<feature type="transmembrane region" description="Helical" evidence="6">
    <location>
        <begin position="48"/>
        <end position="72"/>
    </location>
</feature>
<comment type="subcellular location">
    <subcellularLocation>
        <location evidence="1">Membrane</location>
        <topology evidence="1">Multi-pass membrane protein</topology>
    </subcellularLocation>
</comment>
<dbReference type="PANTHER" id="PTHR16932">
    <property type="entry name" value="INTERFERON ALPHA-INDUCIBLE PROTEIN 27"/>
    <property type="match status" value="1"/>
</dbReference>
<accession>A0A166NK42</accession>
<dbReference type="PANTHER" id="PTHR16932:SF18">
    <property type="entry name" value="INTERFERON, ALPHA-INDUCIBLE PROTEIN 27-LIKE 2"/>
    <property type="match status" value="1"/>
</dbReference>
<dbReference type="InterPro" id="IPR038213">
    <property type="entry name" value="IFI6/IFI27-like_sf"/>
</dbReference>
<comment type="similarity">
    <text evidence="2">Belongs to the IFI6/IFI27 family.</text>
</comment>
<evidence type="ECO:0000313" key="8">
    <source>
        <dbReference type="Proteomes" id="UP000077266"/>
    </source>
</evidence>
<keyword evidence="3 6" id="KW-0812">Transmembrane</keyword>